<gene>
    <name evidence="2" type="ORF">COCCADRAFT_105971</name>
</gene>
<dbReference type="Proteomes" id="UP000053841">
    <property type="component" value="Unassembled WGS sequence"/>
</dbReference>
<sequence length="50" mass="6017">QRESAPEPIDIGAPSRPRPRPRHWRRRQLYPYRGRWQGVGCRYFLSLAIL</sequence>
<dbReference type="RefSeq" id="XP_007716041.1">
    <property type="nucleotide sequence ID" value="XM_007717851.1"/>
</dbReference>
<evidence type="ECO:0000313" key="3">
    <source>
        <dbReference type="Proteomes" id="UP000053841"/>
    </source>
</evidence>
<feature type="region of interest" description="Disordered" evidence="1">
    <location>
        <begin position="1"/>
        <end position="22"/>
    </location>
</feature>
<dbReference type="EMBL" id="KI964735">
    <property type="protein sequence ID" value="EUC29666.1"/>
    <property type="molecule type" value="Genomic_DNA"/>
</dbReference>
<dbReference type="KEGG" id="bze:COCCADRAFT_105971"/>
<dbReference type="AlphaFoldDB" id="W6YER4"/>
<name>W6YER4_COCC2</name>
<proteinExistence type="predicted"/>
<keyword evidence="3" id="KW-1185">Reference proteome</keyword>
<organism evidence="2 3">
    <name type="scientific">Cochliobolus carbonum (strain 26-R-13)</name>
    <name type="common">Maize leaf spot fungus</name>
    <name type="synonym">Bipolaris zeicola</name>
    <dbReference type="NCBI Taxonomy" id="930089"/>
    <lineage>
        <taxon>Eukaryota</taxon>
        <taxon>Fungi</taxon>
        <taxon>Dikarya</taxon>
        <taxon>Ascomycota</taxon>
        <taxon>Pezizomycotina</taxon>
        <taxon>Dothideomycetes</taxon>
        <taxon>Pleosporomycetidae</taxon>
        <taxon>Pleosporales</taxon>
        <taxon>Pleosporineae</taxon>
        <taxon>Pleosporaceae</taxon>
        <taxon>Bipolaris</taxon>
    </lineage>
</organism>
<dbReference type="HOGENOM" id="CLU_3129653_0_0_1"/>
<evidence type="ECO:0000256" key="1">
    <source>
        <dbReference type="SAM" id="MobiDB-lite"/>
    </source>
</evidence>
<dbReference type="GeneID" id="19143315"/>
<reference evidence="2 3" key="1">
    <citation type="journal article" date="2013" name="PLoS Genet.">
        <title>Comparative genome structure, secondary metabolite, and effector coding capacity across Cochliobolus pathogens.</title>
        <authorList>
            <person name="Condon B.J."/>
            <person name="Leng Y."/>
            <person name="Wu D."/>
            <person name="Bushley K.E."/>
            <person name="Ohm R.A."/>
            <person name="Otillar R."/>
            <person name="Martin J."/>
            <person name="Schackwitz W."/>
            <person name="Grimwood J."/>
            <person name="MohdZainudin N."/>
            <person name="Xue C."/>
            <person name="Wang R."/>
            <person name="Manning V.A."/>
            <person name="Dhillon B."/>
            <person name="Tu Z.J."/>
            <person name="Steffenson B.J."/>
            <person name="Salamov A."/>
            <person name="Sun H."/>
            <person name="Lowry S."/>
            <person name="LaButti K."/>
            <person name="Han J."/>
            <person name="Copeland A."/>
            <person name="Lindquist E."/>
            <person name="Barry K."/>
            <person name="Schmutz J."/>
            <person name="Baker S.E."/>
            <person name="Ciuffetti L.M."/>
            <person name="Grigoriev I.V."/>
            <person name="Zhong S."/>
            <person name="Turgeon B.G."/>
        </authorList>
    </citation>
    <scope>NUCLEOTIDE SEQUENCE [LARGE SCALE GENOMIC DNA]</scope>
    <source>
        <strain evidence="2 3">26-R-13</strain>
    </source>
</reference>
<protein>
    <submittedName>
        <fullName evidence="2">Uncharacterized protein</fullName>
    </submittedName>
</protein>
<evidence type="ECO:0000313" key="2">
    <source>
        <dbReference type="EMBL" id="EUC29666.1"/>
    </source>
</evidence>
<feature type="non-terminal residue" evidence="2">
    <location>
        <position position="1"/>
    </location>
</feature>
<accession>W6YER4</accession>